<reference evidence="3 4" key="1">
    <citation type="submission" date="2016-07" db="EMBL/GenBank/DDBJ databases">
        <title>Pervasive Adenine N6-methylation of Active Genes in Fungi.</title>
        <authorList>
            <consortium name="DOE Joint Genome Institute"/>
            <person name="Mondo S.J."/>
            <person name="Dannebaum R.O."/>
            <person name="Kuo R.C."/>
            <person name="Labutti K."/>
            <person name="Haridas S."/>
            <person name="Kuo A."/>
            <person name="Salamov A."/>
            <person name="Ahrendt S.R."/>
            <person name="Lipzen A."/>
            <person name="Sullivan W."/>
            <person name="Andreopoulos W.B."/>
            <person name="Clum A."/>
            <person name="Lindquist E."/>
            <person name="Daum C."/>
            <person name="Ramamoorthy G.K."/>
            <person name="Gryganskyi A."/>
            <person name="Culley D."/>
            <person name="Magnuson J.K."/>
            <person name="James T.Y."/>
            <person name="O'Malley M.A."/>
            <person name="Stajich J.E."/>
            <person name="Spatafora J.W."/>
            <person name="Visel A."/>
            <person name="Grigoriev I.V."/>
        </authorList>
    </citation>
    <scope>NUCLEOTIDE SEQUENCE [LARGE SCALE GENOMIC DNA]</scope>
    <source>
        <strain evidence="3 4">JEL800</strain>
    </source>
</reference>
<evidence type="ECO:0000259" key="2">
    <source>
        <dbReference type="Pfam" id="PF00096"/>
    </source>
</evidence>
<protein>
    <recommendedName>
        <fullName evidence="2">C2H2-type domain-containing protein</fullName>
    </recommendedName>
</protein>
<dbReference type="Proteomes" id="UP000193642">
    <property type="component" value="Unassembled WGS sequence"/>
</dbReference>
<sequence>MRINDLCDNTPEPSLDTPPLSGIINGITPPSPFGLQGLYLNSPHQGPYIATTPVLVGSASHLPPPGFHLVLVPCSASGCQCGNHHHRPVVSAVQTPPIIPSSTFTSPAMIPQYHQRSASLSTLAETALSPTTLSQHQQISANHNTELQRLTFDKIVRQSQNESHQLHTPQSEFYESDGTSNIQQSGKRRGSSDASFTMPPPAPQAPRPTSASSTHNTTTFRINTSTTALATAAETSTQGSSDRKYPCPFYGQPKTRKSRTGNVETSPTPFAHDEICQARFRRRQEMERHVLSVHGSEQDKGWVCPVRTCGKRYARADALRKHLDSAKSRGNVGGCSFGLSEIEIVGMVKRGAVVGERRLSLY</sequence>
<evidence type="ECO:0000313" key="4">
    <source>
        <dbReference type="Proteomes" id="UP000193642"/>
    </source>
</evidence>
<dbReference type="STRING" id="329046.A0A1Y2BPI0"/>
<evidence type="ECO:0000256" key="1">
    <source>
        <dbReference type="SAM" id="MobiDB-lite"/>
    </source>
</evidence>
<feature type="domain" description="C2H2-type" evidence="2">
    <location>
        <begin position="303"/>
        <end position="323"/>
    </location>
</feature>
<dbReference type="Gene3D" id="3.30.160.60">
    <property type="entry name" value="Classic Zinc Finger"/>
    <property type="match status" value="1"/>
</dbReference>
<dbReference type="Pfam" id="PF00096">
    <property type="entry name" value="zf-C2H2"/>
    <property type="match status" value="1"/>
</dbReference>
<dbReference type="InterPro" id="IPR013087">
    <property type="entry name" value="Znf_C2H2_type"/>
</dbReference>
<feature type="region of interest" description="Disordered" evidence="1">
    <location>
        <begin position="159"/>
        <end position="217"/>
    </location>
</feature>
<name>A0A1Y2BPI0_9FUNG</name>
<feature type="compositionally biased region" description="Low complexity" evidence="1">
    <location>
        <begin position="207"/>
        <end position="217"/>
    </location>
</feature>
<proteinExistence type="predicted"/>
<accession>A0A1Y2BPI0</accession>
<organism evidence="3 4">
    <name type="scientific">Rhizoclosmatium globosum</name>
    <dbReference type="NCBI Taxonomy" id="329046"/>
    <lineage>
        <taxon>Eukaryota</taxon>
        <taxon>Fungi</taxon>
        <taxon>Fungi incertae sedis</taxon>
        <taxon>Chytridiomycota</taxon>
        <taxon>Chytridiomycota incertae sedis</taxon>
        <taxon>Chytridiomycetes</taxon>
        <taxon>Chytridiales</taxon>
        <taxon>Chytriomycetaceae</taxon>
        <taxon>Rhizoclosmatium</taxon>
    </lineage>
</organism>
<dbReference type="OrthoDB" id="8922241at2759"/>
<dbReference type="EMBL" id="MCGO01000054">
    <property type="protein sequence ID" value="ORY36651.1"/>
    <property type="molecule type" value="Genomic_DNA"/>
</dbReference>
<keyword evidence="4" id="KW-1185">Reference proteome</keyword>
<feature type="compositionally biased region" description="Polar residues" evidence="1">
    <location>
        <begin position="159"/>
        <end position="185"/>
    </location>
</feature>
<evidence type="ECO:0000313" key="3">
    <source>
        <dbReference type="EMBL" id="ORY36651.1"/>
    </source>
</evidence>
<feature type="region of interest" description="Disordered" evidence="1">
    <location>
        <begin position="1"/>
        <end position="22"/>
    </location>
</feature>
<comment type="caution">
    <text evidence="3">The sequence shown here is derived from an EMBL/GenBank/DDBJ whole genome shotgun (WGS) entry which is preliminary data.</text>
</comment>
<feature type="region of interest" description="Disordered" evidence="1">
    <location>
        <begin position="230"/>
        <end position="269"/>
    </location>
</feature>
<dbReference type="AlphaFoldDB" id="A0A1Y2BPI0"/>
<gene>
    <name evidence="3" type="ORF">BCR33DRAFT_721869</name>
</gene>